<reference evidence="15 16" key="1">
    <citation type="submission" date="2021-07" db="EMBL/GenBank/DDBJ databases">
        <title>The Aristolochia fimbriata genome: insights into angiosperm evolution, floral development and chemical biosynthesis.</title>
        <authorList>
            <person name="Jiao Y."/>
        </authorList>
    </citation>
    <scope>NUCLEOTIDE SEQUENCE [LARGE SCALE GENOMIC DNA]</scope>
    <source>
        <strain evidence="15">IBCAS-2021</strain>
        <tissue evidence="15">Leaf</tissue>
    </source>
</reference>
<evidence type="ECO:0000256" key="1">
    <source>
        <dbReference type="ARBA" id="ARBA00004141"/>
    </source>
</evidence>
<dbReference type="GO" id="GO:0016567">
    <property type="term" value="P:protein ubiquitination"/>
    <property type="evidence" value="ECO:0007669"/>
    <property type="project" value="TreeGrafter"/>
</dbReference>
<dbReference type="PROSITE" id="PS50089">
    <property type="entry name" value="ZF_RING_2"/>
    <property type="match status" value="1"/>
</dbReference>
<keyword evidence="6 11" id="KW-0863">Zinc-finger</keyword>
<evidence type="ECO:0000256" key="9">
    <source>
        <dbReference type="ARBA" id="ARBA00022989"/>
    </source>
</evidence>
<dbReference type="InterPro" id="IPR013083">
    <property type="entry name" value="Znf_RING/FYVE/PHD"/>
</dbReference>
<keyword evidence="7" id="KW-0833">Ubl conjugation pathway</keyword>
<dbReference type="Pfam" id="PF25563">
    <property type="entry name" value="TPR_SYVN1_N"/>
    <property type="match status" value="1"/>
</dbReference>
<feature type="transmembrane region" description="Helical" evidence="12">
    <location>
        <begin position="191"/>
        <end position="218"/>
    </location>
</feature>
<feature type="domain" description="CUE" evidence="14">
    <location>
        <begin position="541"/>
        <end position="579"/>
    </location>
</feature>
<dbReference type="Gene3D" id="3.30.40.10">
    <property type="entry name" value="Zinc/RING finger domain, C3HC4 (zinc finger)"/>
    <property type="match status" value="1"/>
</dbReference>
<dbReference type="EMBL" id="JAINDJ010000003">
    <property type="protein sequence ID" value="KAG9452357.1"/>
    <property type="molecule type" value="Genomic_DNA"/>
</dbReference>
<evidence type="ECO:0000259" key="14">
    <source>
        <dbReference type="PROSITE" id="PS51140"/>
    </source>
</evidence>
<keyword evidence="16" id="KW-1185">Reference proteome</keyword>
<proteinExistence type="predicted"/>
<evidence type="ECO:0000313" key="15">
    <source>
        <dbReference type="EMBL" id="KAG9452357.1"/>
    </source>
</evidence>
<comment type="pathway">
    <text evidence="2">Protein modification; protein ubiquitination.</text>
</comment>
<comment type="subcellular location">
    <subcellularLocation>
        <location evidence="1">Membrane</location>
        <topology evidence="1">Multi-pass membrane protein</topology>
    </subcellularLocation>
</comment>
<dbReference type="SUPFAM" id="SSF57850">
    <property type="entry name" value="RING/U-box"/>
    <property type="match status" value="1"/>
</dbReference>
<keyword evidence="8" id="KW-0862">Zinc</keyword>
<dbReference type="GO" id="GO:0034052">
    <property type="term" value="P:positive regulation of plant-type hypersensitive response"/>
    <property type="evidence" value="ECO:0007669"/>
    <property type="project" value="TreeGrafter"/>
</dbReference>
<keyword evidence="9 12" id="KW-1133">Transmembrane helix</keyword>
<evidence type="ECO:0008006" key="17">
    <source>
        <dbReference type="Google" id="ProtNLM"/>
    </source>
</evidence>
<evidence type="ECO:0000256" key="12">
    <source>
        <dbReference type="SAM" id="Phobius"/>
    </source>
</evidence>
<evidence type="ECO:0000256" key="6">
    <source>
        <dbReference type="ARBA" id="ARBA00022771"/>
    </source>
</evidence>
<organism evidence="15 16">
    <name type="scientific">Aristolochia fimbriata</name>
    <name type="common">White veined hardy Dutchman's pipe vine</name>
    <dbReference type="NCBI Taxonomy" id="158543"/>
    <lineage>
        <taxon>Eukaryota</taxon>
        <taxon>Viridiplantae</taxon>
        <taxon>Streptophyta</taxon>
        <taxon>Embryophyta</taxon>
        <taxon>Tracheophyta</taxon>
        <taxon>Spermatophyta</taxon>
        <taxon>Magnoliopsida</taxon>
        <taxon>Magnoliidae</taxon>
        <taxon>Piperales</taxon>
        <taxon>Aristolochiaceae</taxon>
        <taxon>Aristolochia</taxon>
    </lineage>
</organism>
<sequence length="579" mass="64263">MAVSYLAASAVCTGLSLAGLQWWTNSELARLQSNGSLGDNGLHSGDTTRALELLLGSYVTIGLLANFSINVFILVILCIKTIFFVKLYPSETQKVVERLLHYVLYKGTFLPLVLPLTLFQAALWSTWLTVLCSLKIFQGLARERLERLNASPSATPWAYFRVFAVLLLVLSVDLLWIRLCIWIYTSLGSSMFLLLFFEPLCIGFETLQAIMVHGFQLLDMCHRQSMDSDADCQCLFDRSAAGTLCEWKGILIRNLGFLLDLMTLLTGLGHYLQIWWLHGMAFHLVDVVLFLNLRALVSTIIKRVKGFIKLKQALSRLNRVLPDATSDELQAYNDDCSICREPMARAKRLTCNHLFHLACLRSWLDQGQNEVRACPTCRRPLVAAITGSYANTLAAEVLRDEQLARDLSLGLDHGVGPGHLSPMVSFPNQQQNPAESNLWRGMGLNPGWVQPWPGPRFDGAGPSTAMNSVGFGGMQMMMRHLASVGDSYGHTAIEDSSWSLWPMGHPSAASGSSAPPVRPNVRYNGNTGGLRFRNTNDNISSFLAMADTVREVLPHIPDEVILQDLQRTHNVAVTVNNLL</sequence>
<evidence type="ECO:0000259" key="13">
    <source>
        <dbReference type="PROSITE" id="PS50089"/>
    </source>
</evidence>
<dbReference type="GO" id="GO:0005886">
    <property type="term" value="C:plasma membrane"/>
    <property type="evidence" value="ECO:0007669"/>
    <property type="project" value="TreeGrafter"/>
</dbReference>
<dbReference type="GO" id="GO:0043130">
    <property type="term" value="F:ubiquitin binding"/>
    <property type="evidence" value="ECO:0007669"/>
    <property type="project" value="InterPro"/>
</dbReference>
<evidence type="ECO:0000256" key="7">
    <source>
        <dbReference type="ARBA" id="ARBA00022786"/>
    </source>
</evidence>
<name>A0AAV7EXM1_ARIFI</name>
<dbReference type="AlphaFoldDB" id="A0AAV7EXM1"/>
<feature type="transmembrane region" description="Helical" evidence="12">
    <location>
        <begin position="99"/>
        <end position="118"/>
    </location>
</feature>
<dbReference type="SMART" id="SM00184">
    <property type="entry name" value="RING"/>
    <property type="match status" value="1"/>
</dbReference>
<dbReference type="InterPro" id="IPR057992">
    <property type="entry name" value="TPR_SYVN1_N"/>
</dbReference>
<keyword evidence="4 12" id="KW-0812">Transmembrane</keyword>
<feature type="transmembrane region" description="Helical" evidence="12">
    <location>
        <begin position="282"/>
        <end position="301"/>
    </location>
</feature>
<keyword evidence="10 12" id="KW-0472">Membrane</keyword>
<dbReference type="InterPro" id="IPR003892">
    <property type="entry name" value="CUE"/>
</dbReference>
<dbReference type="GO" id="GO:0061630">
    <property type="term" value="F:ubiquitin protein ligase activity"/>
    <property type="evidence" value="ECO:0007669"/>
    <property type="project" value="TreeGrafter"/>
</dbReference>
<dbReference type="Gene3D" id="1.10.8.10">
    <property type="entry name" value="DNA helicase RuvA subunit, C-terminal domain"/>
    <property type="match status" value="1"/>
</dbReference>
<keyword evidence="3" id="KW-0808">Transferase</keyword>
<feature type="transmembrane region" description="Helical" evidence="12">
    <location>
        <begin position="55"/>
        <end position="79"/>
    </location>
</feature>
<comment type="caution">
    <text evidence="15">The sequence shown here is derived from an EMBL/GenBank/DDBJ whole genome shotgun (WGS) entry which is preliminary data.</text>
</comment>
<dbReference type="PROSITE" id="PS51140">
    <property type="entry name" value="CUE"/>
    <property type="match status" value="1"/>
</dbReference>
<gene>
    <name evidence="15" type="ORF">H6P81_005261</name>
</gene>
<evidence type="ECO:0000256" key="2">
    <source>
        <dbReference type="ARBA" id="ARBA00004906"/>
    </source>
</evidence>
<keyword evidence="5" id="KW-0479">Metal-binding</keyword>
<evidence type="ECO:0000256" key="10">
    <source>
        <dbReference type="ARBA" id="ARBA00023136"/>
    </source>
</evidence>
<evidence type="ECO:0000313" key="16">
    <source>
        <dbReference type="Proteomes" id="UP000825729"/>
    </source>
</evidence>
<dbReference type="GO" id="GO:0008270">
    <property type="term" value="F:zinc ion binding"/>
    <property type="evidence" value="ECO:0007669"/>
    <property type="project" value="UniProtKB-KW"/>
</dbReference>
<dbReference type="GO" id="GO:0006511">
    <property type="term" value="P:ubiquitin-dependent protein catabolic process"/>
    <property type="evidence" value="ECO:0007669"/>
    <property type="project" value="TreeGrafter"/>
</dbReference>
<evidence type="ECO:0000256" key="3">
    <source>
        <dbReference type="ARBA" id="ARBA00022679"/>
    </source>
</evidence>
<evidence type="ECO:0000256" key="8">
    <source>
        <dbReference type="ARBA" id="ARBA00022833"/>
    </source>
</evidence>
<accession>A0AAV7EXM1</accession>
<feature type="transmembrane region" description="Helical" evidence="12">
    <location>
        <begin position="162"/>
        <end position="185"/>
    </location>
</feature>
<dbReference type="InterPro" id="IPR001841">
    <property type="entry name" value="Znf_RING"/>
</dbReference>
<dbReference type="GO" id="GO:0005829">
    <property type="term" value="C:cytosol"/>
    <property type="evidence" value="ECO:0007669"/>
    <property type="project" value="TreeGrafter"/>
</dbReference>
<feature type="domain" description="RING-type" evidence="13">
    <location>
        <begin position="336"/>
        <end position="378"/>
    </location>
</feature>
<dbReference type="Pfam" id="PF02845">
    <property type="entry name" value="CUE"/>
    <property type="match status" value="1"/>
</dbReference>
<evidence type="ECO:0000256" key="5">
    <source>
        <dbReference type="ARBA" id="ARBA00022723"/>
    </source>
</evidence>
<dbReference type="PANTHER" id="PTHR15067:SF4">
    <property type="entry name" value="E3 UBIQUITIN-PROTEIN LIGASE RNF8"/>
    <property type="match status" value="1"/>
</dbReference>
<dbReference type="Proteomes" id="UP000825729">
    <property type="component" value="Unassembled WGS sequence"/>
</dbReference>
<dbReference type="GO" id="GO:0000151">
    <property type="term" value="C:ubiquitin ligase complex"/>
    <property type="evidence" value="ECO:0007669"/>
    <property type="project" value="TreeGrafter"/>
</dbReference>
<dbReference type="FunFam" id="3.30.40.10:FF:000259">
    <property type="entry name" value="E3 ubiquitin protein ligase RIN2"/>
    <property type="match status" value="1"/>
</dbReference>
<evidence type="ECO:0000256" key="11">
    <source>
        <dbReference type="PROSITE-ProRule" id="PRU00175"/>
    </source>
</evidence>
<dbReference type="PANTHER" id="PTHR15067">
    <property type="entry name" value="E3 UBIQUITIN-PROTEIN LIGASE RNF8"/>
    <property type="match status" value="1"/>
</dbReference>
<protein>
    <recommendedName>
        <fullName evidence="17">E3 ubiquitin protein ligase RIN2</fullName>
    </recommendedName>
</protein>
<evidence type="ECO:0000256" key="4">
    <source>
        <dbReference type="ARBA" id="ARBA00022692"/>
    </source>
</evidence>
<dbReference type="Pfam" id="PF13639">
    <property type="entry name" value="zf-RING_2"/>
    <property type="match status" value="1"/>
</dbReference>